<dbReference type="InterPro" id="IPR006207">
    <property type="entry name" value="Cys_knot_C"/>
</dbReference>
<proteinExistence type="evidence at transcript level"/>
<sequence length="130" mass="14195">MTMKVSVTFIYVACTAALLILVSSPVKGAWEPTAGCHLVGYRKEVRVPGCHIEYVKMNACRGYCMTYSFLSDTATLERSGGTQLFTSHGSCCSITSTHDVHITLQCENNQVYKDTFKSAKTCSCALCSTQ</sequence>
<feature type="domain" description="CTCK" evidence="6">
    <location>
        <begin position="36"/>
        <end position="128"/>
    </location>
</feature>
<evidence type="ECO:0000256" key="5">
    <source>
        <dbReference type="SAM" id="SignalP"/>
    </source>
</evidence>
<dbReference type="InterPro" id="IPR029034">
    <property type="entry name" value="Cystine-knot_cytokine"/>
</dbReference>
<dbReference type="EMBL" id="KT601722">
    <property type="protein sequence ID" value="ALJ99964.1"/>
    <property type="molecule type" value="mRNA"/>
</dbReference>
<dbReference type="PROSITE" id="PS01225">
    <property type="entry name" value="CTCK_2"/>
    <property type="match status" value="1"/>
</dbReference>
<dbReference type="FunFam" id="2.10.90.10:FF:000049">
    <property type="entry name" value="Glycoprotein hormone alpha 2"/>
    <property type="match status" value="1"/>
</dbReference>
<organism evidence="7">
    <name type="scientific">Asterias rubens</name>
    <name type="common">Common European starfish</name>
    <name type="synonym">Asterias vulgaris</name>
    <dbReference type="NCBI Taxonomy" id="7604"/>
    <lineage>
        <taxon>Eukaryota</taxon>
        <taxon>Metazoa</taxon>
        <taxon>Echinodermata</taxon>
        <taxon>Eleutherozoa</taxon>
        <taxon>Asterozoa</taxon>
        <taxon>Asteroidea</taxon>
        <taxon>Forcipulatacea</taxon>
        <taxon>Forcipulatida</taxon>
        <taxon>Asteriidae</taxon>
        <taxon>Asterias</taxon>
    </lineage>
</organism>
<dbReference type="PANTHER" id="PTHR31129">
    <property type="entry name" value="GLYCOPROTEIN HORMONE ALPHA-2"/>
    <property type="match status" value="1"/>
</dbReference>
<evidence type="ECO:0000259" key="6">
    <source>
        <dbReference type="PROSITE" id="PS01225"/>
    </source>
</evidence>
<dbReference type="AlphaFoldDB" id="A0A0U2PLA0"/>
<dbReference type="OMA" id="TSHGSCC"/>
<accession>A0A0U2PLA0</accession>
<comment type="subcellular location">
    <subcellularLocation>
        <location evidence="1">Secreted</location>
    </subcellularLocation>
</comment>
<dbReference type="PROSITE" id="PS01185">
    <property type="entry name" value="CTCK_1"/>
    <property type="match status" value="1"/>
</dbReference>
<evidence type="ECO:0000256" key="2">
    <source>
        <dbReference type="ARBA" id="ARBA00022525"/>
    </source>
</evidence>
<comment type="caution">
    <text evidence="4">Lacks conserved residue(s) required for the propagation of feature annotation.</text>
</comment>
<dbReference type="SMART" id="SM00041">
    <property type="entry name" value="CT"/>
    <property type="match status" value="1"/>
</dbReference>
<reference evidence="7" key="1">
    <citation type="submission" date="2015-08" db="EMBL/GenBank/DDBJ databases">
        <authorList>
            <person name="Babu N.S."/>
            <person name="Beckwith C.J."/>
            <person name="Beseler K.G."/>
            <person name="Brison A."/>
            <person name="Carone J.V."/>
            <person name="Caskin T.P."/>
            <person name="Diamond M."/>
            <person name="Durham M.E."/>
            <person name="Foxe J.M."/>
            <person name="Go M."/>
            <person name="Henderson B.A."/>
            <person name="Jones I.B."/>
            <person name="McGettigan J.A."/>
            <person name="Micheletti S.J."/>
            <person name="Nasrallah M.E."/>
            <person name="Ortiz D."/>
            <person name="Piller C.R."/>
            <person name="Privatt S.R."/>
            <person name="Schneider S.L."/>
            <person name="Sharp S."/>
            <person name="Smith T.C."/>
            <person name="Stanton J.D."/>
            <person name="Ullery H.E."/>
            <person name="Wilson R.J."/>
            <person name="Serrano M.G."/>
            <person name="Buck G."/>
            <person name="Lee V."/>
            <person name="Wang Y."/>
            <person name="Carvalho R."/>
            <person name="Voegtly L."/>
            <person name="Shi R."/>
            <person name="Duckworth R."/>
            <person name="Johnson A."/>
            <person name="Loviza R."/>
            <person name="Walstead R."/>
            <person name="Shah Z."/>
            <person name="Kiflezghi M."/>
            <person name="Wade K."/>
            <person name="Ball S.L."/>
            <person name="Bradley K.W."/>
            <person name="Asai D.J."/>
            <person name="Bowman C.A."/>
            <person name="Russell D.A."/>
            <person name="Pope W.H."/>
            <person name="Jacobs-Sera D."/>
            <person name="Hendrix R.W."/>
            <person name="Hatfull G.F."/>
        </authorList>
    </citation>
    <scope>NUCLEOTIDE SEQUENCE</scope>
    <source>
        <tissue evidence="7">Radial nerve</tissue>
    </source>
</reference>
<keyword evidence="2" id="KW-0964">Secreted</keyword>
<dbReference type="GO" id="GO:0051427">
    <property type="term" value="F:hormone receptor binding"/>
    <property type="evidence" value="ECO:0007669"/>
    <property type="project" value="TreeGrafter"/>
</dbReference>
<dbReference type="OrthoDB" id="6421717at2759"/>
<dbReference type="InterPro" id="IPR006208">
    <property type="entry name" value="Glyco_hormone_CN"/>
</dbReference>
<evidence type="ECO:0000256" key="3">
    <source>
        <dbReference type="ARBA" id="ARBA00023157"/>
    </source>
</evidence>
<keyword evidence="3" id="KW-1015">Disulfide bond</keyword>
<name>A0A0U2PLA0_ASTRU</name>
<evidence type="ECO:0000313" key="7">
    <source>
        <dbReference type="EMBL" id="ALJ99964.1"/>
    </source>
</evidence>
<dbReference type="RefSeq" id="XP_033629803.1">
    <property type="nucleotide sequence ID" value="XM_033773912.1"/>
</dbReference>
<evidence type="ECO:0000256" key="1">
    <source>
        <dbReference type="ARBA" id="ARBA00004613"/>
    </source>
</evidence>
<dbReference type="InterPro" id="IPR052680">
    <property type="entry name" value="Glyco_Hormone_Alpha"/>
</dbReference>
<evidence type="ECO:0000256" key="4">
    <source>
        <dbReference type="PROSITE-ProRule" id="PRU00039"/>
    </source>
</evidence>
<protein>
    <submittedName>
        <fullName evidence="7">Glycoprotein hormone alpha-2-type 2</fullName>
    </submittedName>
</protein>
<feature type="signal peptide" evidence="5">
    <location>
        <begin position="1"/>
        <end position="28"/>
    </location>
</feature>
<dbReference type="Gene3D" id="2.10.90.10">
    <property type="entry name" value="Cystine-knot cytokines"/>
    <property type="match status" value="1"/>
</dbReference>
<keyword evidence="5" id="KW-0732">Signal</keyword>
<dbReference type="Pfam" id="PF00007">
    <property type="entry name" value="Cys_knot"/>
    <property type="match status" value="1"/>
</dbReference>
<dbReference type="GO" id="GO:0005615">
    <property type="term" value="C:extracellular space"/>
    <property type="evidence" value="ECO:0007669"/>
    <property type="project" value="TreeGrafter"/>
</dbReference>
<dbReference type="SUPFAM" id="SSF57501">
    <property type="entry name" value="Cystine-knot cytokines"/>
    <property type="match status" value="1"/>
</dbReference>
<dbReference type="PANTHER" id="PTHR31129:SF2">
    <property type="entry name" value="GLYCOPROTEIN HORMONE ALPHA-2"/>
    <property type="match status" value="1"/>
</dbReference>
<dbReference type="GO" id="GO:0007166">
    <property type="term" value="P:cell surface receptor signaling pathway"/>
    <property type="evidence" value="ECO:0007669"/>
    <property type="project" value="TreeGrafter"/>
</dbReference>
<feature type="chain" id="PRO_5006831781" evidence="5">
    <location>
        <begin position="29"/>
        <end position="130"/>
    </location>
</feature>
<dbReference type="GeneID" id="117291905"/>